<protein>
    <recommendedName>
        <fullName evidence="4">Mitochondrial carrier protein pet8</fullName>
    </recommendedName>
</protein>
<feature type="compositionally biased region" description="Basic and acidic residues" evidence="1">
    <location>
        <begin position="40"/>
        <end position="59"/>
    </location>
</feature>
<feature type="region of interest" description="Disordered" evidence="1">
    <location>
        <begin position="33"/>
        <end position="120"/>
    </location>
</feature>
<feature type="compositionally biased region" description="Polar residues" evidence="1">
    <location>
        <begin position="111"/>
        <end position="120"/>
    </location>
</feature>
<feature type="compositionally biased region" description="Basic and acidic residues" evidence="1">
    <location>
        <begin position="68"/>
        <end position="110"/>
    </location>
</feature>
<name>A0ABR3XT27_9PEZI</name>
<reference evidence="2 3" key="1">
    <citation type="journal article" date="2024" name="Commun. Biol.">
        <title>Comparative genomic analysis of thermophilic fungi reveals convergent evolutionary adaptations and gene losses.</title>
        <authorList>
            <person name="Steindorff A.S."/>
            <person name="Aguilar-Pontes M.V."/>
            <person name="Robinson A.J."/>
            <person name="Andreopoulos B."/>
            <person name="LaButti K."/>
            <person name="Kuo A."/>
            <person name="Mondo S."/>
            <person name="Riley R."/>
            <person name="Otillar R."/>
            <person name="Haridas S."/>
            <person name="Lipzen A."/>
            <person name="Grimwood J."/>
            <person name="Schmutz J."/>
            <person name="Clum A."/>
            <person name="Reid I.D."/>
            <person name="Moisan M.C."/>
            <person name="Butler G."/>
            <person name="Nguyen T.T.M."/>
            <person name="Dewar K."/>
            <person name="Conant G."/>
            <person name="Drula E."/>
            <person name="Henrissat B."/>
            <person name="Hansel C."/>
            <person name="Singer S."/>
            <person name="Hutchinson M.I."/>
            <person name="de Vries R.P."/>
            <person name="Natvig D.O."/>
            <person name="Powell A.J."/>
            <person name="Tsang A."/>
            <person name="Grigoriev I.V."/>
        </authorList>
    </citation>
    <scope>NUCLEOTIDE SEQUENCE [LARGE SCALE GENOMIC DNA]</scope>
    <source>
        <strain evidence="2 3">ATCC 24622</strain>
    </source>
</reference>
<dbReference type="EMBL" id="JAZHXJ010000046">
    <property type="protein sequence ID" value="KAL1879108.1"/>
    <property type="molecule type" value="Genomic_DNA"/>
</dbReference>
<sequence length="120" mass="12949">MTSRSVLQTLLGRAGLVSSAAIPAAGRSFSVSSSFALKESMSKDPKPEEFDKHKQDSLSKQKQGKGHWKPELASESEESVKADRMGPKEAGDAAMRRLQDRTKEAAEQTSKHGTSMSDGL</sequence>
<evidence type="ECO:0008006" key="4">
    <source>
        <dbReference type="Google" id="ProtNLM"/>
    </source>
</evidence>
<evidence type="ECO:0000256" key="1">
    <source>
        <dbReference type="SAM" id="MobiDB-lite"/>
    </source>
</evidence>
<evidence type="ECO:0000313" key="3">
    <source>
        <dbReference type="Proteomes" id="UP001586593"/>
    </source>
</evidence>
<gene>
    <name evidence="2" type="ORF">VTK73DRAFT_7332</name>
</gene>
<comment type="caution">
    <text evidence="2">The sequence shown here is derived from an EMBL/GenBank/DDBJ whole genome shotgun (WGS) entry which is preliminary data.</text>
</comment>
<evidence type="ECO:0000313" key="2">
    <source>
        <dbReference type="EMBL" id="KAL1879108.1"/>
    </source>
</evidence>
<proteinExistence type="predicted"/>
<accession>A0ABR3XT27</accession>
<organism evidence="2 3">
    <name type="scientific">Phialemonium thermophilum</name>
    <dbReference type="NCBI Taxonomy" id="223376"/>
    <lineage>
        <taxon>Eukaryota</taxon>
        <taxon>Fungi</taxon>
        <taxon>Dikarya</taxon>
        <taxon>Ascomycota</taxon>
        <taxon>Pezizomycotina</taxon>
        <taxon>Sordariomycetes</taxon>
        <taxon>Sordariomycetidae</taxon>
        <taxon>Cephalothecales</taxon>
        <taxon>Cephalothecaceae</taxon>
        <taxon>Phialemonium</taxon>
    </lineage>
</organism>
<dbReference type="Proteomes" id="UP001586593">
    <property type="component" value="Unassembled WGS sequence"/>
</dbReference>
<keyword evidence="3" id="KW-1185">Reference proteome</keyword>